<gene>
    <name evidence="2" type="ORF">RG47T_1508</name>
</gene>
<dbReference type="STRING" id="1302689.RG47T_1508"/>
<organism evidence="2 3">
    <name type="scientific">Mucilaginibacter polytrichastri</name>
    <dbReference type="NCBI Taxonomy" id="1302689"/>
    <lineage>
        <taxon>Bacteria</taxon>
        <taxon>Pseudomonadati</taxon>
        <taxon>Bacteroidota</taxon>
        <taxon>Sphingobacteriia</taxon>
        <taxon>Sphingobacteriales</taxon>
        <taxon>Sphingobacteriaceae</taxon>
        <taxon>Mucilaginibacter</taxon>
    </lineage>
</organism>
<keyword evidence="1" id="KW-0732">Signal</keyword>
<evidence type="ECO:0000256" key="1">
    <source>
        <dbReference type="SAM" id="SignalP"/>
    </source>
</evidence>
<feature type="chain" id="PRO_5010358613" evidence="1">
    <location>
        <begin position="22"/>
        <end position="265"/>
    </location>
</feature>
<dbReference type="RefSeq" id="WP_074488807.1">
    <property type="nucleotide sequence ID" value="NZ_FPAM01000002.1"/>
</dbReference>
<evidence type="ECO:0000313" key="3">
    <source>
        <dbReference type="Proteomes" id="UP000186720"/>
    </source>
</evidence>
<reference evidence="2 3" key="1">
    <citation type="submission" date="2016-11" db="EMBL/GenBank/DDBJ databases">
        <title>Whole Genome Sequencing of Mucilaginibacter polytrichastri RG4-7(T) isolated from the moss sample.</title>
        <authorList>
            <person name="Li Y."/>
        </authorList>
    </citation>
    <scope>NUCLEOTIDE SEQUENCE [LARGE SCALE GENOMIC DNA]</scope>
    <source>
        <strain evidence="2 3">RG4-7</strain>
    </source>
</reference>
<evidence type="ECO:0000313" key="2">
    <source>
        <dbReference type="EMBL" id="OKS86061.1"/>
    </source>
</evidence>
<dbReference type="EMBL" id="MPPL01000001">
    <property type="protein sequence ID" value="OKS86061.1"/>
    <property type="molecule type" value="Genomic_DNA"/>
</dbReference>
<protein>
    <submittedName>
        <fullName evidence="2">Uncharacterized protein</fullName>
    </submittedName>
</protein>
<name>A0A1Q5ZWA9_9SPHI</name>
<proteinExistence type="predicted"/>
<dbReference type="AlphaFoldDB" id="A0A1Q5ZWA9"/>
<sequence length="265" mass="29861">MKRPVLAICITLCSIWNYSNAQSVNLKDFEEVPLPILESKELYQLNNRLNQEFAVSIVKGQLQINKSVYSPTIEYDLPQGKLLGVNHGEFGGGLYFKPNDTTKKQIYVNVQLHSLNTKADPFLRGLMIPSANPTNKLIKNTILIKNGNINKIFTYKNSLYIMESLAHMGLSYGAIHKLQVGADSIKGSLAIKFDDAPMQLSVYKENLYVATLKRFYIIRNWQKELLLDNLFWSYLYPNSIAVKDEQHIYIGMRGGYAGAGSSGIA</sequence>
<keyword evidence="3" id="KW-1185">Reference proteome</keyword>
<dbReference type="OrthoDB" id="2987994at2"/>
<dbReference type="Proteomes" id="UP000186720">
    <property type="component" value="Unassembled WGS sequence"/>
</dbReference>
<comment type="caution">
    <text evidence="2">The sequence shown here is derived from an EMBL/GenBank/DDBJ whole genome shotgun (WGS) entry which is preliminary data.</text>
</comment>
<accession>A0A1Q5ZWA9</accession>
<feature type="signal peptide" evidence="1">
    <location>
        <begin position="1"/>
        <end position="21"/>
    </location>
</feature>